<dbReference type="GO" id="GO:0004177">
    <property type="term" value="F:aminopeptidase activity"/>
    <property type="evidence" value="ECO:0007669"/>
    <property type="project" value="UniProtKB-KW"/>
</dbReference>
<keyword evidence="1" id="KW-0378">Hydrolase</keyword>
<dbReference type="RefSeq" id="XP_024330107.1">
    <property type="nucleotide sequence ID" value="XM_024476412.1"/>
</dbReference>
<dbReference type="VEuPathDB" id="MicrosporidiaDB:G9O61_00g000600"/>
<dbReference type="OrthoDB" id="2195370at2759"/>
<keyword evidence="2" id="KW-1185">Reference proteome</keyword>
<accession>A0A0F9WC00</accession>
<dbReference type="EMBL" id="JPQZ01000079">
    <property type="protein sequence ID" value="KKO74365.1"/>
    <property type="molecule type" value="Genomic_DNA"/>
</dbReference>
<proteinExistence type="predicted"/>
<organism evidence="1 2">
    <name type="scientific">Vairimorpha ceranae</name>
    <dbReference type="NCBI Taxonomy" id="40302"/>
    <lineage>
        <taxon>Eukaryota</taxon>
        <taxon>Fungi</taxon>
        <taxon>Fungi incertae sedis</taxon>
        <taxon>Microsporidia</taxon>
        <taxon>Nosematidae</taxon>
        <taxon>Vairimorpha</taxon>
    </lineage>
</organism>
<dbReference type="Proteomes" id="UP000034350">
    <property type="component" value="Unassembled WGS sequence"/>
</dbReference>
<reference evidence="1 2" key="1">
    <citation type="journal article" date="2015" name="Environ. Microbiol.">
        <title>Genome analyses suggest the presence of polyploidy and recent human-driven expansions in eight global populations of the honeybee pathogen Nosema ceranae.</title>
        <authorList>
            <person name="Pelin A."/>
            <person name="Selman M."/>
            <person name="Aris-Brosou S."/>
            <person name="Farinelli L."/>
            <person name="Corradi N."/>
        </authorList>
    </citation>
    <scope>NUCLEOTIDE SEQUENCE [LARGE SCALE GENOMIC DNA]</scope>
    <source>
        <strain evidence="1 2">PA08 1199</strain>
    </source>
</reference>
<sequence>MSNLNSKLIKYKNLNLVAHLNETFPTYEKAVIEMEKDKTNSTKSYIETEIFKVFLQNSDSLLDILNTYESVYNKLTELRDIYYRTNFQSEDVVPVDKKKLRDFRGILKKFTTDISSFDTGQRVLEFYEFVGQYIFLMTNDILFIGKKSDVNYTLVNTFNYSIIDLETTDKLTVKMGDMKLVYEGEQENINKIGRKFQQLSYTYEDSVSTETEKTSYDADLKDYFIQTEKYDELIKNDMIFIGDKTLRFYDFSTLQRCTKKNDLLLVSFLKDRFNELLLMINKIDTLENIITRVFDYFYKFYFEEKDIFKEKNIKFLLLLEDHILECFKFFEKRLLSRKFYSKTLDEILNLISTKLIFDNNDYSYMVEYFTDKLNQQKEKFLDKGRDEIKQAIMEYLR</sequence>
<gene>
    <name evidence="1" type="ORF">AAJ76_790006485</name>
</gene>
<dbReference type="VEuPathDB" id="MicrosporidiaDB:NCER_101260"/>
<keyword evidence="1" id="KW-0031">Aminopeptidase</keyword>
<dbReference type="AlphaFoldDB" id="A0A0F9WC00"/>
<protein>
    <submittedName>
        <fullName evidence="1">Leucyl aminopeptidase</fullName>
    </submittedName>
</protein>
<comment type="caution">
    <text evidence="1">The sequence shown here is derived from an EMBL/GenBank/DDBJ whole genome shotgun (WGS) entry which is preliminary data.</text>
</comment>
<dbReference type="VEuPathDB" id="MicrosporidiaDB:AAJ76_790006485"/>
<keyword evidence="1" id="KW-0645">Protease</keyword>
<dbReference type="GeneID" id="36321365"/>
<evidence type="ECO:0000313" key="2">
    <source>
        <dbReference type="Proteomes" id="UP000034350"/>
    </source>
</evidence>
<evidence type="ECO:0000313" key="1">
    <source>
        <dbReference type="EMBL" id="KKO74365.1"/>
    </source>
</evidence>
<name>A0A0F9WC00_9MICR</name>